<dbReference type="EMBL" id="FLUN01000001">
    <property type="protein sequence ID" value="SBW01792.1"/>
    <property type="molecule type" value="Genomic_DNA"/>
</dbReference>
<feature type="region of interest" description="Disordered" evidence="12">
    <location>
        <begin position="159"/>
        <end position="184"/>
    </location>
</feature>
<feature type="compositionally biased region" description="Polar residues" evidence="12">
    <location>
        <begin position="89"/>
        <end position="98"/>
    </location>
</feature>
<keyword evidence="5 11" id="KW-0235">DNA replication</keyword>
<feature type="domain" description="Exonuclease" evidence="13">
    <location>
        <begin position="379"/>
        <end position="544"/>
    </location>
</feature>
<accession>A0A212JQU3</accession>
<dbReference type="SMART" id="SM00481">
    <property type="entry name" value="POLIIIAc"/>
    <property type="match status" value="1"/>
</dbReference>
<dbReference type="InterPro" id="IPR040982">
    <property type="entry name" value="DNA_pol3_finger"/>
</dbReference>
<feature type="region of interest" description="Disordered" evidence="12">
    <location>
        <begin position="124"/>
        <end position="145"/>
    </location>
</feature>
<dbReference type="NCBIfam" id="TIGR01405">
    <property type="entry name" value="polC_Gram_pos"/>
    <property type="match status" value="1"/>
</dbReference>
<dbReference type="InterPro" id="IPR004805">
    <property type="entry name" value="DnaE2/DnaE/PolC"/>
</dbReference>
<evidence type="ECO:0000256" key="4">
    <source>
        <dbReference type="ARBA" id="ARBA00022695"/>
    </source>
</evidence>
<gene>
    <name evidence="11 15" type="primary">polC</name>
    <name evidence="15" type="ORF">KL86CLO1_11545</name>
</gene>
<reference evidence="15" key="1">
    <citation type="submission" date="2016-04" db="EMBL/GenBank/DDBJ databases">
        <authorList>
            <person name="Evans L.H."/>
            <person name="Alamgir A."/>
            <person name="Owens N."/>
            <person name="Weber N.D."/>
            <person name="Virtaneva K."/>
            <person name="Barbian K."/>
            <person name="Babar A."/>
            <person name="Rosenke K."/>
        </authorList>
    </citation>
    <scope>NUCLEOTIDE SEQUENCE</scope>
    <source>
        <strain evidence="15">86</strain>
    </source>
</reference>
<dbReference type="FunFam" id="3.30.420.10:FF:000045">
    <property type="entry name" value="3'-5' exonuclease DinG"/>
    <property type="match status" value="1"/>
</dbReference>
<dbReference type="SUPFAM" id="SSF53098">
    <property type="entry name" value="Ribonuclease H-like"/>
    <property type="match status" value="1"/>
</dbReference>
<evidence type="ECO:0000256" key="10">
    <source>
        <dbReference type="ARBA" id="ARBA00049244"/>
    </source>
</evidence>
<dbReference type="CDD" id="cd04484">
    <property type="entry name" value="polC_OBF"/>
    <property type="match status" value="1"/>
</dbReference>
<dbReference type="Pfam" id="PF14579">
    <property type="entry name" value="HHH_6"/>
    <property type="match status" value="1"/>
</dbReference>
<feature type="domain" description="Polymerase/histidinol phosphatase N-terminal" evidence="14">
    <location>
        <begin position="295"/>
        <end position="360"/>
    </location>
</feature>
<protein>
    <recommendedName>
        <fullName evidence="11">DNA polymerase III PolC-type</fullName>
        <shortName evidence="11">PolIII</shortName>
        <ecNumber evidence="11">2.7.7.7</ecNumber>
    </recommendedName>
</protein>
<dbReference type="NCBIfam" id="TIGR00573">
    <property type="entry name" value="dnaq"/>
    <property type="match status" value="1"/>
</dbReference>
<evidence type="ECO:0000256" key="12">
    <source>
        <dbReference type="SAM" id="MobiDB-lite"/>
    </source>
</evidence>
<dbReference type="Gene3D" id="2.40.50.140">
    <property type="entry name" value="Nucleic acid-binding proteins"/>
    <property type="match status" value="1"/>
</dbReference>
<dbReference type="EC" id="2.7.7.7" evidence="11"/>
<dbReference type="InterPro" id="IPR011708">
    <property type="entry name" value="DNA_pol3_alpha_NTPase_dom"/>
</dbReference>
<evidence type="ECO:0000259" key="14">
    <source>
        <dbReference type="SMART" id="SM00481"/>
    </source>
</evidence>
<comment type="catalytic activity">
    <reaction evidence="10 11">
        <text>DNA(n) + a 2'-deoxyribonucleoside 5'-triphosphate = DNA(n+1) + diphosphate</text>
        <dbReference type="Rhea" id="RHEA:22508"/>
        <dbReference type="Rhea" id="RHEA-COMP:17339"/>
        <dbReference type="Rhea" id="RHEA-COMP:17340"/>
        <dbReference type="ChEBI" id="CHEBI:33019"/>
        <dbReference type="ChEBI" id="CHEBI:61560"/>
        <dbReference type="ChEBI" id="CHEBI:173112"/>
        <dbReference type="EC" id="2.7.7.7"/>
    </reaction>
</comment>
<evidence type="ECO:0000256" key="8">
    <source>
        <dbReference type="ARBA" id="ARBA00022839"/>
    </source>
</evidence>
<dbReference type="Gene3D" id="1.10.150.700">
    <property type="entry name" value="PolC, middle finger domain"/>
    <property type="match status" value="1"/>
</dbReference>
<dbReference type="InterPro" id="IPR013520">
    <property type="entry name" value="Ribonucl_H"/>
</dbReference>
<evidence type="ECO:0000256" key="2">
    <source>
        <dbReference type="ARBA" id="ARBA00022490"/>
    </source>
</evidence>
<dbReference type="InterPro" id="IPR012340">
    <property type="entry name" value="NA-bd_OB-fold"/>
</dbReference>
<dbReference type="Gene3D" id="6.10.140.1510">
    <property type="match status" value="1"/>
</dbReference>
<dbReference type="GO" id="GO:0005737">
    <property type="term" value="C:cytoplasm"/>
    <property type="evidence" value="ECO:0007669"/>
    <property type="project" value="UniProtKB-SubCell"/>
</dbReference>
<comment type="subcellular location">
    <subcellularLocation>
        <location evidence="11">Cytoplasm</location>
    </subcellularLocation>
</comment>
<dbReference type="Gene3D" id="3.30.1900.20">
    <property type="match status" value="2"/>
</dbReference>
<proteinExistence type="inferred from homology"/>
<dbReference type="Gene3D" id="3.20.20.140">
    <property type="entry name" value="Metal-dependent hydrolases"/>
    <property type="match status" value="2"/>
</dbReference>
<dbReference type="Gene3D" id="3.30.420.10">
    <property type="entry name" value="Ribonuclease H-like superfamily/Ribonuclease H"/>
    <property type="match status" value="1"/>
</dbReference>
<name>A0A212JQU3_9FIRM</name>
<dbReference type="GO" id="GO:0006261">
    <property type="term" value="P:DNA-templated DNA replication"/>
    <property type="evidence" value="ECO:0007669"/>
    <property type="project" value="UniProtKB-UniRule"/>
</dbReference>
<dbReference type="PANTHER" id="PTHR32294:SF5">
    <property type="entry name" value="DNA POLYMERASE III POLC-TYPE"/>
    <property type="match status" value="1"/>
</dbReference>
<dbReference type="NCBIfam" id="NF001688">
    <property type="entry name" value="PRK00448.1"/>
    <property type="match status" value="1"/>
</dbReference>
<evidence type="ECO:0000313" key="15">
    <source>
        <dbReference type="EMBL" id="SBW01792.1"/>
    </source>
</evidence>
<dbReference type="Pfam" id="PF07733">
    <property type="entry name" value="DNA_pol3_alpha"/>
    <property type="match status" value="1"/>
</dbReference>
<evidence type="ECO:0000256" key="7">
    <source>
        <dbReference type="ARBA" id="ARBA00022801"/>
    </source>
</evidence>
<dbReference type="Gene3D" id="1.10.150.870">
    <property type="match status" value="1"/>
</dbReference>
<keyword evidence="6 11" id="KW-0540">Nuclease</keyword>
<sequence>MPEQKIPFLKLFSAWRPEGELAALADTALVNSAVIDKATRSIRAEVVCVSVPSDGQKARWEQSLAAAYRVERVELSLTIPPDPAGASPHPTTKPTSAASEGPAMGGAHEVAHNSAERFPQAEFASSVDMKEKDAPAGQAPAGDDPFARTEALRRAALNKMKAAKAPEKKGGGGRKIYGRDVPKKDPIPMKDLNLDMGTVVVEGDVFAVEHKELRNRGAWVIGFDITDYSGSVHINKFTLGDEGKPIVDGVKTGQHLLVQGKLNLDRYTGEMVLEPYAIALGDKAQKTDNAPEKRVELHLHTTMSTMDALTDTKAVVKRAESWGHKAIAITDHGVAQSFPDAWHAAKSIKVLYGVEAYFINDVDDRVVVHGDREQDFAGEIVCFDIETTGLDNRNDRITEIGAVVLRNGEVAETFNTFADPQRPLTRQITELTGITDEDLAGAPSQAEAIKAFLDFAAGRPLAAHNAEFDMGFIAEGCRRAGMPFDYTALDTLILAQNLLPDLGKYKLDIVAGHLHLPAFNHHRASDDAATVAYMLIPFFRMLEDLGIRSLQAINPAMTRMRSAGKARRQPKHLIVLAKNNIGLRNLYKLVSLSHLEHFKRYPIMPKSVINENREGLIFGSACEAGELYEAVAKRKDWSELKRIASWYDFLEIQPLCNNAFMLRNETVESEEELKDFNRTIVALGKELDKPVCATGDVHFLEPEDEIYRHILLDTKGFDDCDAPLPLYFKSTEEMLKEFAYLGKEDCYNVVVRNTNLVADWCERVDPLPKGLFAPKLENSAEELSSLVWGKARELYGEEPPQLVVDRINVELNDIINCKYDVIYMSAQKLVQNSLEHGYLVGSRGSVGSSLVAFMSGITEVNSLPPHYRCPKCKHSDFETAKVLGKGCGADMPDAICPVCGTPYAKDGFNIPFETFLGFGGDKVPDIDLNFSGEYQAKAHRYTFELFGESHVFRAGTVGTVAEKTAFGYVKKYLEKRGLQATRAEENRLALGCTGVKRTTGQHPGGMVVIPQNREIYDFCPVQHPADDTGTDIVTTHFEYHSMESNILKLDMLGHDDPTMIRMLEDLTGVNAREIPLDDHDTMSLFTTSEALGFVNDGVLGPTGAVAIPEFGTSFVRGMLEDTTPSEFDILVRLSGFSHGTDVWLGNAKDLIVKDGIPVNQAIGCRDDIMLFLISCGMPEKRAFKIMESVRKGRGLPDGAEEEMRAAGVPDWYIGSCKKIKYLFPKAHAVAYVMMAFRIAWFKAHRPLAFYAAYFSIRAKAFDETYMCRGIKVVQKKMKEIRDKDKEATAVEQDMLTTLEVCYEFYIRGFQFKPVNLYESEAVNFVPCGEDALIPPFSAIPGLGETAAYSITEQRTGRDFISIEEFAAACPKVSKTHIELLKAAGAMGNMPDTSQLTMF</sequence>
<evidence type="ECO:0000256" key="5">
    <source>
        <dbReference type="ARBA" id="ARBA00022705"/>
    </source>
</evidence>
<keyword evidence="9 11" id="KW-0239">DNA-directed DNA polymerase</keyword>
<dbReference type="CDD" id="cd06127">
    <property type="entry name" value="DEDDh"/>
    <property type="match status" value="1"/>
</dbReference>
<dbReference type="InterPro" id="IPR012337">
    <property type="entry name" value="RNaseH-like_sf"/>
</dbReference>
<keyword evidence="2 11" id="KW-0963">Cytoplasm</keyword>
<evidence type="ECO:0000256" key="9">
    <source>
        <dbReference type="ARBA" id="ARBA00022932"/>
    </source>
</evidence>
<dbReference type="PANTHER" id="PTHR32294">
    <property type="entry name" value="DNA POLYMERASE III SUBUNIT ALPHA"/>
    <property type="match status" value="1"/>
</dbReference>
<evidence type="ECO:0000256" key="11">
    <source>
        <dbReference type="HAMAP-Rule" id="MF_00356"/>
    </source>
</evidence>
<dbReference type="Pfam" id="PF00929">
    <property type="entry name" value="RNase_T"/>
    <property type="match status" value="1"/>
</dbReference>
<evidence type="ECO:0000256" key="3">
    <source>
        <dbReference type="ARBA" id="ARBA00022679"/>
    </source>
</evidence>
<organism evidence="15">
    <name type="scientific">uncultured Eubacteriales bacterium</name>
    <dbReference type="NCBI Taxonomy" id="172733"/>
    <lineage>
        <taxon>Bacteria</taxon>
        <taxon>Bacillati</taxon>
        <taxon>Bacillota</taxon>
        <taxon>Clostridia</taxon>
        <taxon>Eubacteriales</taxon>
        <taxon>environmental samples</taxon>
    </lineage>
</organism>
<dbReference type="InterPro" id="IPR029460">
    <property type="entry name" value="DNAPol_HHH"/>
</dbReference>
<dbReference type="InterPro" id="IPR006308">
    <property type="entry name" value="Pol_III_a_PolC-type_gram_pos"/>
</dbReference>
<keyword evidence="8 11" id="KW-0269">Exonuclease</keyword>
<feature type="region of interest" description="Disordered" evidence="12">
    <location>
        <begin position="79"/>
        <end position="107"/>
    </location>
</feature>
<dbReference type="GO" id="GO:0003887">
    <property type="term" value="F:DNA-directed DNA polymerase activity"/>
    <property type="evidence" value="ECO:0007669"/>
    <property type="project" value="UniProtKB-UniRule"/>
</dbReference>
<dbReference type="Pfam" id="PF17657">
    <property type="entry name" value="DNA_pol3_finger"/>
    <property type="match status" value="1"/>
</dbReference>
<dbReference type="GO" id="GO:0008408">
    <property type="term" value="F:3'-5' exonuclease activity"/>
    <property type="evidence" value="ECO:0007669"/>
    <property type="project" value="UniProtKB-UniRule"/>
</dbReference>
<comment type="similarity">
    <text evidence="11">Belongs to the DNA polymerase type-C family. PolC subfamily.</text>
</comment>
<evidence type="ECO:0000256" key="1">
    <source>
        <dbReference type="ARBA" id="ARBA00003452"/>
    </source>
</evidence>
<feature type="compositionally biased region" description="Low complexity" evidence="12">
    <location>
        <begin position="135"/>
        <end position="144"/>
    </location>
</feature>
<comment type="function">
    <text evidence="1 11">Required for replicative DNA synthesis. This DNA polymerase also exhibits 3' to 5' exonuclease activity.</text>
</comment>
<dbReference type="InterPro" id="IPR006054">
    <property type="entry name" value="DnaQ"/>
</dbReference>
<dbReference type="InterPro" id="IPR044923">
    <property type="entry name" value="PolC_middle_finger_sf"/>
</dbReference>
<dbReference type="GO" id="GO:0003677">
    <property type="term" value="F:DNA binding"/>
    <property type="evidence" value="ECO:0007669"/>
    <property type="project" value="UniProtKB-UniRule"/>
</dbReference>
<dbReference type="InterPro" id="IPR003141">
    <property type="entry name" value="Pol/His_phosphatase_N"/>
</dbReference>
<dbReference type="SMART" id="SM00479">
    <property type="entry name" value="EXOIII"/>
    <property type="match status" value="1"/>
</dbReference>
<dbReference type="InterPro" id="IPR036397">
    <property type="entry name" value="RNaseH_sf"/>
</dbReference>
<keyword evidence="3 11" id="KW-0808">Transferase</keyword>
<keyword evidence="7 11" id="KW-0378">Hydrolase</keyword>
<evidence type="ECO:0000259" key="13">
    <source>
        <dbReference type="SMART" id="SM00479"/>
    </source>
</evidence>
<dbReference type="CDD" id="cd07435">
    <property type="entry name" value="PHP_PolIIIA_POLC"/>
    <property type="match status" value="1"/>
</dbReference>
<evidence type="ECO:0000256" key="6">
    <source>
        <dbReference type="ARBA" id="ARBA00022722"/>
    </source>
</evidence>
<dbReference type="HAMAP" id="MF_00356">
    <property type="entry name" value="DNApol_PolC"/>
    <property type="match status" value="1"/>
</dbReference>
<keyword evidence="4 11" id="KW-0548">Nucleotidyltransferase</keyword>